<dbReference type="Proteomes" id="UP000237718">
    <property type="component" value="Unassembled WGS sequence"/>
</dbReference>
<dbReference type="AlphaFoldDB" id="A0A2T1A451"/>
<evidence type="ECO:0008006" key="4">
    <source>
        <dbReference type="Google" id="ProtNLM"/>
    </source>
</evidence>
<sequence length="529" mass="60363">MKNVVLVCLLTLAASAAFAENWLTRLFSSQPEQISFECAVRDHDCLIGSAIDLLILRLQHREDERSWTQIAEEGQRLLSMASSELDRIRLLSKFEAIELPDGFLERLNVPPTQDTSWITEPQVRADFRELHSSVQGNFELYANYAIETLLERDSARAMSIWWDYLEMLQRESPDTVESGFRWLLKNDAEGLVSFINQYTPPDSALFDVHELMAHYAADACRFGEPERGETILEMLDLLIARARPTADLDEGFFVMDYAPSVEASLHCRGEVEAFKRLDDVIALADRAMKAVGERITEERQRAFAISVIRSEVGEGSTIPLAIWLHREGRRQDAEHTLARMPYYGTTTTIQGLTESGILSLEAMSGRLDEVLRHYGDEDSYYENPNVVLDWFARVYDEEYFNRCCVQDELLKRVLDASKKLGPDPKAQAAALRVFEYLERLHQSGSLKLYEWHEIEINFARSERETSGCQVADATLRRWLDAIATYPSLVKRQYFQSAYPGDWHQSKVTEAYLGYLTAAPGEVNGPCLIN</sequence>
<keyword evidence="1" id="KW-0732">Signal</keyword>
<dbReference type="EMBL" id="PVUF01000028">
    <property type="protein sequence ID" value="PRZ43314.1"/>
    <property type="molecule type" value="Genomic_DNA"/>
</dbReference>
<comment type="caution">
    <text evidence="2">The sequence shown here is derived from an EMBL/GenBank/DDBJ whole genome shotgun (WGS) entry which is preliminary data.</text>
</comment>
<evidence type="ECO:0000256" key="1">
    <source>
        <dbReference type="SAM" id="SignalP"/>
    </source>
</evidence>
<proteinExistence type="predicted"/>
<accession>A0A2T1A451</accession>
<reference evidence="2 3" key="1">
    <citation type="submission" date="2018-03" db="EMBL/GenBank/DDBJ databases">
        <title>Genomic Encyclopedia of Archaeal and Bacterial Type Strains, Phase II (KMG-II): from individual species to whole genera.</title>
        <authorList>
            <person name="Goeker M."/>
        </authorList>
    </citation>
    <scope>NUCLEOTIDE SEQUENCE [LARGE SCALE GENOMIC DNA]</scope>
    <source>
        <strain evidence="2 3">DSM 25328</strain>
    </source>
</reference>
<feature type="chain" id="PRO_5015772489" description="DUF4034 domain-containing protein" evidence="1">
    <location>
        <begin position="20"/>
        <end position="529"/>
    </location>
</feature>
<feature type="signal peptide" evidence="1">
    <location>
        <begin position="1"/>
        <end position="19"/>
    </location>
</feature>
<protein>
    <recommendedName>
        <fullName evidence="4">DUF4034 domain-containing protein</fullName>
    </recommendedName>
</protein>
<evidence type="ECO:0000313" key="2">
    <source>
        <dbReference type="EMBL" id="PRZ43314.1"/>
    </source>
</evidence>
<gene>
    <name evidence="2" type="ORF">CLV89_12819</name>
</gene>
<dbReference type="RefSeq" id="WP_106165577.1">
    <property type="nucleotide sequence ID" value="NZ_JBLWXK010000041.1"/>
</dbReference>
<evidence type="ECO:0000313" key="3">
    <source>
        <dbReference type="Proteomes" id="UP000237718"/>
    </source>
</evidence>
<name>A0A2T1A451_TRISK</name>
<organism evidence="2 3">
    <name type="scientific">Tritonibacter scottomollicae</name>
    <name type="common">Epibacterium scottomollicae</name>
    <dbReference type="NCBI Taxonomy" id="483013"/>
    <lineage>
        <taxon>Bacteria</taxon>
        <taxon>Pseudomonadati</taxon>
        <taxon>Pseudomonadota</taxon>
        <taxon>Alphaproteobacteria</taxon>
        <taxon>Rhodobacterales</taxon>
        <taxon>Paracoccaceae</taxon>
        <taxon>Tritonibacter</taxon>
    </lineage>
</organism>